<dbReference type="NCBIfam" id="TIGR03696">
    <property type="entry name" value="Rhs_assc_core"/>
    <property type="match status" value="1"/>
</dbReference>
<evidence type="ECO:0000313" key="6">
    <source>
        <dbReference type="Proteomes" id="UP001519654"/>
    </source>
</evidence>
<dbReference type="Gene3D" id="2.170.16.10">
    <property type="entry name" value="Hedgehog/Intein (Hint) domain"/>
    <property type="match status" value="1"/>
</dbReference>
<dbReference type="PANTHER" id="PTHR32305:SF17">
    <property type="entry name" value="TRNA NUCLEASE WAPA"/>
    <property type="match status" value="1"/>
</dbReference>
<dbReference type="Proteomes" id="UP001519654">
    <property type="component" value="Unassembled WGS sequence"/>
</dbReference>
<keyword evidence="1" id="KW-0677">Repeat</keyword>
<name>A0ABS5Z452_9ACTN</name>
<dbReference type="InterPro" id="IPR022385">
    <property type="entry name" value="Rhs_assc_core"/>
</dbReference>
<dbReference type="InterPro" id="IPR036844">
    <property type="entry name" value="Hint_dom_sf"/>
</dbReference>
<evidence type="ECO:0000259" key="4">
    <source>
        <dbReference type="Pfam" id="PF25023"/>
    </source>
</evidence>
<proteinExistence type="predicted"/>
<sequence length="2267" mass="243242">MDTQIVKFGRRSRWLAFPLATLLAVTVVGPSAALGVPAKWDPPKPADVKGVRVEAVKPKAAAPLALPPSVDGPRKVTWPAAGSAEVALSATAVPRTAALAATATRAGTLPVRIGTAAADATANGRSLAAPDRPSRVKVTLHDRPTAERAGVSGLLLDVARTDRPGTTGAVSVTVDYSSFADAYGGDWATRLRLVEVTGSVRRQLSTVNDAARQTLTATVPLAATGTTLATEAGASGDNGDYSATDLSAAATWDVSKQTGDFSYSLPMRAPQASGGPAPALSLDYSSSNVDGLTGGTNTQGGWAGDGWSMWSGFIERKYAGCADDNPDHKTGDQCWFNENATLSLSGHAGELIQDGSVWRLKKDDGTKIEKVKDADRANGDNDNEYWRVTTTDGTKYYFGYHRLPGWVSGKPVTDSVWTVPVYGNGDKDPCHADKFSDSHCKQAWRWNLDYVVDPQGNSMAYYYGSETGAYGTDNDKDKRTTYDRGGYLKRVEYGMRAGAEYDQAAPLRVAFDTAERCKSGCWAGEAWNSKANKSAWPDTPWDQYCEEGAKCTEQLAPTFWSARRLTKVTTQKRSGPTSYADIESWTLRQDFLNAGTGETTPMWLSGVTHAGLLRTVNGDPGTRDAVTDPEIQFGTGAEPLNNRVDAVGDSRSGLARWRIKQVRNESGGELIVSYSPESDCDRDHLPKPETNTTRCMPAYYSWPGTGDPTIDWFHKYVVTRLDENDLVTDQRSKTRFFDYLDEPAWHYLDDEITKDKYKTWGDWRGYGKVRVREGLDGGEQTAVDYHYLRGMDGDKTKDGKRSVSVTDWGGTVVDHEALNGFLRQEISYDGATSTSVGRELSATVSDPWRKGPTATRTRNEVTTNAYIVQVGKERTRTALTGGGFRYRTQTTTYNDDNQVTSEGDSGDEAVTGDDTCVRNTYARNEDAWILDKVVLTEKLSVACAGAPATAVPATVISRTRNFYDSYVDDSSFGKLPTRGNVVREEMLDSWSGTTPKYVRSESSTYDTVGRIKSVTDARGYTTSTDYGTENGGLVTSSSVTNPQQQKVTTVKEPAWDLPSTITDANEQVTTLRYDALGRLTTVWLSGRPTSAAADMIFGYDLRNSGGPTSVTTQSLLTNGTSYKKSINLYDGFLRQRQQQSQATGGGRLLTDTFYDTRGNVDWTSEAYYDTTNAPVGTDLGRPQGQIPAITQTLYDGVGRETAKIFKALGAEKWRTTTVYGGDRQTIIPPKGGVATTALIDAYDRTTTLRQYKNPADAGSDTAALFDKTTYAYDADSNLKTLTDALGNVWSYTYDLRGRQITAKDPDKGSTTTTYDAAGNVETVKDANNSVIAYTYDKLGRKTSIREGSVTGTKRAEWVYDTLTNGIGKQTKSIRYAGGVAYESRVDGYDVTGHPTGTSLVLPSGAGGLCASESAAPCTYSTAVTYKPNGATATSTVPKAAGLAKEKLTLGYNDIGEQTTLISPSQIYVQSVTYDKLGMLTGRVLGNTGSRVATTFGFDEPTRRLKTLNVVPELKAEAADFGYEHDEAGNIIKISDTPEGQASDVQCFAYDYLARLATARTSNVDSCAAAPSTGNLGTSAPYWQSWEFDAIGNRKKETRYAAAGNTVADYTYPASGATSIRPHAVTQVSEAAPGQSVTRGFTYDNAGNMKTRLSAAGAQQTLTWDKEGNIESIVESSKTTSFLYDADGKRLIRTTATGRTLYLPDGTEVTLATGSSAATATRYYSHKDAVIAVRSTAGLNWIINDHQGTAALTVNASTLAVSKRRTLPYGDTRVNPTTWPAVMDKGFVGGTKDPTGLTHLGARLYDPIIGRFLSVDPVIDPKDPQQLNAYAYGNNSPITNSDPNGEFFGALKKAASVVASAATTAGNFIAKTAVSTVESIKEDPVKFAVGLAAGIVATAAVAAVCATGVGCVILAGVVAGAAAAGAEYGTDVAQGDREFSVTDLGKEMAIGGVIGGATAGLGVGAKKLANGARRTLSGGAKQADDIAEDAAAAGRRTEDADVGGGCPVPWMSFTAATPVLLADGTTKPIGQIQLGDRVLATDPVSGVTAGEPVIALYQSRDLLLADITVVDDQGRTAVINTTQDHPFWNATTRTWTVALALSPGDRLTSGRVVSVEALTGARTMWNAGVNRLRTYYVMAGGMPVLVHNMPPIEDRVSRNVGTYDRLAPSGPGKERHHIPPKSTRPKGKSMGSGPSIRMDKADHRALYSTGYSRESQAWQQWQRELIQQGRHAEAMEMEYRDIERRFPGKYTVEIDAHRAQYATGTSCP</sequence>
<accession>A0ABS5Z452</accession>
<keyword evidence="6" id="KW-1185">Reference proteome</keyword>
<evidence type="ECO:0000256" key="1">
    <source>
        <dbReference type="ARBA" id="ARBA00022737"/>
    </source>
</evidence>
<dbReference type="Pfam" id="PF25023">
    <property type="entry name" value="TEN_YD-shell"/>
    <property type="match status" value="1"/>
</dbReference>
<dbReference type="InterPro" id="IPR056823">
    <property type="entry name" value="TEN-like_YD-shell"/>
</dbReference>
<feature type="domain" description="Teneurin-like YD-shell" evidence="4">
    <location>
        <begin position="1633"/>
        <end position="1837"/>
    </location>
</feature>
<protein>
    <recommendedName>
        <fullName evidence="4">Teneurin-like YD-shell domain-containing protein</fullName>
    </recommendedName>
</protein>
<dbReference type="PANTHER" id="PTHR32305">
    <property type="match status" value="1"/>
</dbReference>
<organism evidence="5 6">
    <name type="scientific">Paractinoplanes bogorensis</name>
    <dbReference type="NCBI Taxonomy" id="1610840"/>
    <lineage>
        <taxon>Bacteria</taxon>
        <taxon>Bacillati</taxon>
        <taxon>Actinomycetota</taxon>
        <taxon>Actinomycetes</taxon>
        <taxon>Micromonosporales</taxon>
        <taxon>Micromonosporaceae</taxon>
        <taxon>Paractinoplanes</taxon>
    </lineage>
</organism>
<gene>
    <name evidence="5" type="ORF">KOI35_43875</name>
</gene>
<feature type="chain" id="PRO_5045049720" description="Teneurin-like YD-shell domain-containing protein" evidence="3">
    <location>
        <begin position="34"/>
        <end position="2267"/>
    </location>
</feature>
<evidence type="ECO:0000256" key="2">
    <source>
        <dbReference type="SAM" id="MobiDB-lite"/>
    </source>
</evidence>
<dbReference type="RefSeq" id="WP_215795693.1">
    <property type="nucleotide sequence ID" value="NZ_JAHKKG010000020.1"/>
</dbReference>
<dbReference type="Pfam" id="PF07591">
    <property type="entry name" value="PT-HINT"/>
    <property type="match status" value="1"/>
</dbReference>
<dbReference type="InterPro" id="IPR031325">
    <property type="entry name" value="RHS_repeat"/>
</dbReference>
<dbReference type="Pfam" id="PF05593">
    <property type="entry name" value="RHS_repeat"/>
    <property type="match status" value="3"/>
</dbReference>
<comment type="caution">
    <text evidence="5">The sequence shown here is derived from an EMBL/GenBank/DDBJ whole genome shotgun (WGS) entry which is preliminary data.</text>
</comment>
<dbReference type="Gene3D" id="2.180.10.10">
    <property type="entry name" value="RHS repeat-associated core"/>
    <property type="match status" value="1"/>
</dbReference>
<dbReference type="NCBIfam" id="TIGR01643">
    <property type="entry name" value="YD_repeat_2x"/>
    <property type="match status" value="2"/>
</dbReference>
<dbReference type="InterPro" id="IPR006530">
    <property type="entry name" value="YD"/>
</dbReference>
<keyword evidence="3" id="KW-0732">Signal</keyword>
<dbReference type="EMBL" id="JAHKKG010000020">
    <property type="protein sequence ID" value="MBU2670463.1"/>
    <property type="molecule type" value="Genomic_DNA"/>
</dbReference>
<dbReference type="InterPro" id="IPR050708">
    <property type="entry name" value="T6SS_VgrG/RHS"/>
</dbReference>
<feature type="region of interest" description="Disordered" evidence="2">
    <location>
        <begin position="2161"/>
        <end position="2198"/>
    </location>
</feature>
<reference evidence="5 6" key="1">
    <citation type="submission" date="2021-06" db="EMBL/GenBank/DDBJ databases">
        <title>Actinoplanes lichenicola sp. nov., and Actinoplanes ovalisporus sp. nov., isolated from lichen in Thailand.</title>
        <authorList>
            <person name="Saeng-In P."/>
            <person name="Kanchanasin P."/>
            <person name="Yuki M."/>
            <person name="Kudo T."/>
            <person name="Ohkuma M."/>
            <person name="Phongsopitanun W."/>
            <person name="Tanasupawat S."/>
        </authorList>
    </citation>
    <scope>NUCLEOTIDE SEQUENCE [LARGE SCALE GENOMIC DNA]</scope>
    <source>
        <strain evidence="5 6">NBRC 110975</strain>
    </source>
</reference>
<feature type="compositionally biased region" description="Basic residues" evidence="2">
    <location>
        <begin position="2173"/>
        <end position="2186"/>
    </location>
</feature>
<dbReference type="SUPFAM" id="SSF51294">
    <property type="entry name" value="Hedgehog/intein (Hint) domain"/>
    <property type="match status" value="1"/>
</dbReference>
<evidence type="ECO:0000313" key="5">
    <source>
        <dbReference type="EMBL" id="MBU2670463.1"/>
    </source>
</evidence>
<evidence type="ECO:0000256" key="3">
    <source>
        <dbReference type="SAM" id="SignalP"/>
    </source>
</evidence>
<feature type="signal peptide" evidence="3">
    <location>
        <begin position="1"/>
        <end position="33"/>
    </location>
</feature>